<keyword evidence="3" id="KW-1185">Reference proteome</keyword>
<dbReference type="Proteomes" id="UP000735302">
    <property type="component" value="Unassembled WGS sequence"/>
</dbReference>
<organism evidence="2 3">
    <name type="scientific">Plakobranchus ocellatus</name>
    <dbReference type="NCBI Taxonomy" id="259542"/>
    <lineage>
        <taxon>Eukaryota</taxon>
        <taxon>Metazoa</taxon>
        <taxon>Spiralia</taxon>
        <taxon>Lophotrochozoa</taxon>
        <taxon>Mollusca</taxon>
        <taxon>Gastropoda</taxon>
        <taxon>Heterobranchia</taxon>
        <taxon>Euthyneura</taxon>
        <taxon>Panpulmonata</taxon>
        <taxon>Sacoglossa</taxon>
        <taxon>Placobranchoidea</taxon>
        <taxon>Plakobranchidae</taxon>
        <taxon>Plakobranchus</taxon>
    </lineage>
</organism>
<proteinExistence type="predicted"/>
<name>A0AAV3Z278_9GAST</name>
<feature type="compositionally biased region" description="Polar residues" evidence="1">
    <location>
        <begin position="9"/>
        <end position="22"/>
    </location>
</feature>
<evidence type="ECO:0000313" key="2">
    <source>
        <dbReference type="EMBL" id="GFN88596.1"/>
    </source>
</evidence>
<evidence type="ECO:0000313" key="3">
    <source>
        <dbReference type="Proteomes" id="UP000735302"/>
    </source>
</evidence>
<reference evidence="2 3" key="1">
    <citation type="journal article" date="2021" name="Elife">
        <title>Chloroplast acquisition without the gene transfer in kleptoplastic sea slugs, Plakobranchus ocellatus.</title>
        <authorList>
            <person name="Maeda T."/>
            <person name="Takahashi S."/>
            <person name="Yoshida T."/>
            <person name="Shimamura S."/>
            <person name="Takaki Y."/>
            <person name="Nagai Y."/>
            <person name="Toyoda A."/>
            <person name="Suzuki Y."/>
            <person name="Arimoto A."/>
            <person name="Ishii H."/>
            <person name="Satoh N."/>
            <person name="Nishiyama T."/>
            <person name="Hasebe M."/>
            <person name="Maruyama T."/>
            <person name="Minagawa J."/>
            <person name="Obokata J."/>
            <person name="Shigenobu S."/>
        </authorList>
    </citation>
    <scope>NUCLEOTIDE SEQUENCE [LARGE SCALE GENOMIC DNA]</scope>
</reference>
<dbReference type="EMBL" id="BLXT01001860">
    <property type="protein sequence ID" value="GFN88596.1"/>
    <property type="molecule type" value="Genomic_DNA"/>
</dbReference>
<dbReference type="AlphaFoldDB" id="A0AAV3Z278"/>
<sequence>MLDEKISRSDSGSRLNSRQPISSHHRKVLCVHGHQCLKSRPIKNSAQHSSSTRSLCRLKRTHPCFSKLCCSEYSPFLPLSTTPASCGAEIDHLGAGTGTSSRWPLGCLCLTGRSLAIFGSGPSHACAESMLQ</sequence>
<accession>A0AAV3Z278</accession>
<feature type="region of interest" description="Disordered" evidence="1">
    <location>
        <begin position="1"/>
        <end position="24"/>
    </location>
</feature>
<gene>
    <name evidence="2" type="ORF">PoB_001510200</name>
</gene>
<protein>
    <submittedName>
        <fullName evidence="2">Uncharacterized protein</fullName>
    </submittedName>
</protein>
<comment type="caution">
    <text evidence="2">The sequence shown here is derived from an EMBL/GenBank/DDBJ whole genome shotgun (WGS) entry which is preliminary data.</text>
</comment>
<evidence type="ECO:0000256" key="1">
    <source>
        <dbReference type="SAM" id="MobiDB-lite"/>
    </source>
</evidence>